<evidence type="ECO:0000313" key="8">
    <source>
        <dbReference type="EMBL" id="MBB4743543.1"/>
    </source>
</evidence>
<evidence type="ECO:0000256" key="7">
    <source>
        <dbReference type="SAM" id="Phobius"/>
    </source>
</evidence>
<keyword evidence="2" id="KW-0813">Transport</keyword>
<reference evidence="8 9" key="1">
    <citation type="submission" date="2020-08" db="EMBL/GenBank/DDBJ databases">
        <title>Sequencing the genomes of 1000 actinobacteria strains.</title>
        <authorList>
            <person name="Klenk H.-P."/>
        </authorList>
    </citation>
    <scope>NUCLEOTIDE SEQUENCE [LARGE SCALE GENOMIC DNA]</scope>
    <source>
        <strain evidence="8 9">DSM 45809</strain>
    </source>
</reference>
<feature type="transmembrane region" description="Helical" evidence="7">
    <location>
        <begin position="23"/>
        <end position="45"/>
    </location>
</feature>
<feature type="transmembrane region" description="Helical" evidence="7">
    <location>
        <begin position="51"/>
        <end position="72"/>
    </location>
</feature>
<feature type="transmembrane region" description="Helical" evidence="7">
    <location>
        <begin position="84"/>
        <end position="105"/>
    </location>
</feature>
<evidence type="ECO:0000256" key="6">
    <source>
        <dbReference type="ARBA" id="ARBA00023136"/>
    </source>
</evidence>
<evidence type="ECO:0000256" key="4">
    <source>
        <dbReference type="ARBA" id="ARBA00022692"/>
    </source>
</evidence>
<dbReference type="PANTHER" id="PTHR23513">
    <property type="entry name" value="INTEGRAL MEMBRANE EFFLUX PROTEIN-RELATED"/>
    <property type="match status" value="1"/>
</dbReference>
<dbReference type="SUPFAM" id="SSF103473">
    <property type="entry name" value="MFS general substrate transporter"/>
    <property type="match status" value="1"/>
</dbReference>
<protein>
    <submittedName>
        <fullName evidence="8">MFS family permease</fullName>
    </submittedName>
</protein>
<organism evidence="8 9">
    <name type="scientific">Actinoplanes octamycinicus</name>
    <dbReference type="NCBI Taxonomy" id="135948"/>
    <lineage>
        <taxon>Bacteria</taxon>
        <taxon>Bacillati</taxon>
        <taxon>Actinomycetota</taxon>
        <taxon>Actinomycetes</taxon>
        <taxon>Micromonosporales</taxon>
        <taxon>Micromonosporaceae</taxon>
        <taxon>Actinoplanes</taxon>
    </lineage>
</organism>
<feature type="transmembrane region" description="Helical" evidence="7">
    <location>
        <begin position="228"/>
        <end position="249"/>
    </location>
</feature>
<evidence type="ECO:0000313" key="9">
    <source>
        <dbReference type="Proteomes" id="UP000546162"/>
    </source>
</evidence>
<dbReference type="EMBL" id="JACHNB010000001">
    <property type="protein sequence ID" value="MBB4743543.1"/>
    <property type="molecule type" value="Genomic_DNA"/>
</dbReference>
<dbReference type="CDD" id="cd06173">
    <property type="entry name" value="MFS_MefA_like"/>
    <property type="match status" value="1"/>
</dbReference>
<evidence type="ECO:0000256" key="1">
    <source>
        <dbReference type="ARBA" id="ARBA00004429"/>
    </source>
</evidence>
<dbReference type="InterPro" id="IPR010290">
    <property type="entry name" value="TM_effector"/>
</dbReference>
<dbReference type="Gene3D" id="1.20.1250.20">
    <property type="entry name" value="MFS general substrate transporter like domains"/>
    <property type="match status" value="1"/>
</dbReference>
<dbReference type="RefSeq" id="WP_185043810.1">
    <property type="nucleotide sequence ID" value="NZ_BAABFG010000005.1"/>
</dbReference>
<comment type="caution">
    <text evidence="8">The sequence shown here is derived from an EMBL/GenBank/DDBJ whole genome shotgun (WGS) entry which is preliminary data.</text>
</comment>
<dbReference type="GO" id="GO:0005886">
    <property type="term" value="C:plasma membrane"/>
    <property type="evidence" value="ECO:0007669"/>
    <property type="project" value="UniProtKB-SubCell"/>
</dbReference>
<feature type="transmembrane region" description="Helical" evidence="7">
    <location>
        <begin position="379"/>
        <end position="400"/>
    </location>
</feature>
<sequence>MAVTGALLDVRPLRSSRAFRRLWIGKTCSGFGSQMTVVAVMYQVWQQTHSTIWTGAVGFAQALPIVLFGLFAGALADRTERRRLSLITTAGAAGCTALLAVQGFLGPAPVPVVLLLVAAQACFGAAGGPVGRSYLPHLLHRDELAAGLALDHLSFQASMLVGPAVGGLLLGRLGVGGCYLVDTATFGLAFFGVLGLPVLPPDGERTTSGPQAVAEGLRFLAGHRVVRAALLTDLAATVLAMPISLFALMNATWFGDDPRTFGLFLSAIAVGGLIASLLSGTFTRLPRPQPVMFGASAVWGLALAGFGLAGGPWLGLGCLVLAGAADTVAVVSRGTVVQLNTPAGLLGRVAAAEQIVGQAGPDLGNLRAGLVARATSGPVALVSGGVLCVLAVAGLAGQGLRERR</sequence>
<evidence type="ECO:0000256" key="5">
    <source>
        <dbReference type="ARBA" id="ARBA00022989"/>
    </source>
</evidence>
<gene>
    <name evidence="8" type="ORF">BJY16_007002</name>
</gene>
<keyword evidence="3" id="KW-1003">Cell membrane</keyword>
<dbReference type="Pfam" id="PF05977">
    <property type="entry name" value="MFS_3"/>
    <property type="match status" value="1"/>
</dbReference>
<feature type="transmembrane region" description="Helical" evidence="7">
    <location>
        <begin position="261"/>
        <end position="279"/>
    </location>
</feature>
<name>A0A7W7H427_9ACTN</name>
<keyword evidence="5 7" id="KW-1133">Transmembrane helix</keyword>
<keyword evidence="6 7" id="KW-0472">Membrane</keyword>
<accession>A0A7W7H427</accession>
<keyword evidence="9" id="KW-1185">Reference proteome</keyword>
<dbReference type="Proteomes" id="UP000546162">
    <property type="component" value="Unassembled WGS sequence"/>
</dbReference>
<evidence type="ECO:0000256" key="2">
    <source>
        <dbReference type="ARBA" id="ARBA00022448"/>
    </source>
</evidence>
<dbReference type="AlphaFoldDB" id="A0A7W7H427"/>
<evidence type="ECO:0000256" key="3">
    <source>
        <dbReference type="ARBA" id="ARBA00022475"/>
    </source>
</evidence>
<dbReference type="PANTHER" id="PTHR23513:SF9">
    <property type="entry name" value="ENTEROBACTIN EXPORTER ENTS"/>
    <property type="match status" value="1"/>
</dbReference>
<feature type="transmembrane region" description="Helical" evidence="7">
    <location>
        <begin position="291"/>
        <end position="314"/>
    </location>
</feature>
<proteinExistence type="predicted"/>
<dbReference type="InterPro" id="IPR036259">
    <property type="entry name" value="MFS_trans_sf"/>
</dbReference>
<comment type="subcellular location">
    <subcellularLocation>
        <location evidence="1">Cell inner membrane</location>
        <topology evidence="1">Multi-pass membrane protein</topology>
    </subcellularLocation>
</comment>
<keyword evidence="4 7" id="KW-0812">Transmembrane</keyword>